<feature type="compositionally biased region" description="Basic and acidic residues" evidence="1">
    <location>
        <begin position="44"/>
        <end position="77"/>
    </location>
</feature>
<organism evidence="2 3">
    <name type="scientific">Fraxinus pennsylvanica</name>
    <dbReference type="NCBI Taxonomy" id="56036"/>
    <lineage>
        <taxon>Eukaryota</taxon>
        <taxon>Viridiplantae</taxon>
        <taxon>Streptophyta</taxon>
        <taxon>Embryophyta</taxon>
        <taxon>Tracheophyta</taxon>
        <taxon>Spermatophyta</taxon>
        <taxon>Magnoliopsida</taxon>
        <taxon>eudicotyledons</taxon>
        <taxon>Gunneridae</taxon>
        <taxon>Pentapetalae</taxon>
        <taxon>asterids</taxon>
        <taxon>lamiids</taxon>
        <taxon>Lamiales</taxon>
        <taxon>Oleaceae</taxon>
        <taxon>Oleeae</taxon>
        <taxon>Fraxinus</taxon>
    </lineage>
</organism>
<gene>
    <name evidence="2" type="ORF">FPE_LOCUS3594</name>
</gene>
<accession>A0AAD1YRD2</accession>
<reference evidence="2" key="1">
    <citation type="submission" date="2023-05" db="EMBL/GenBank/DDBJ databases">
        <authorList>
            <person name="Huff M."/>
        </authorList>
    </citation>
    <scope>NUCLEOTIDE SEQUENCE</scope>
</reference>
<dbReference type="PANTHER" id="PTHR15503">
    <property type="entry name" value="LDOC1 RELATED"/>
    <property type="match status" value="1"/>
</dbReference>
<dbReference type="PANTHER" id="PTHR15503:SF45">
    <property type="entry name" value="RNA-DIRECTED DNA POLYMERASE HOMOLOG"/>
    <property type="match status" value="1"/>
</dbReference>
<dbReference type="InterPro" id="IPR021109">
    <property type="entry name" value="Peptidase_aspartic_dom_sf"/>
</dbReference>
<protein>
    <recommendedName>
        <fullName evidence="4">Gag-pol polyprotein</fullName>
    </recommendedName>
</protein>
<dbReference type="AlphaFoldDB" id="A0AAD1YRD2"/>
<dbReference type="Gene3D" id="3.10.10.10">
    <property type="entry name" value="HIV Type 1 Reverse Transcriptase, subunit A, domain 1"/>
    <property type="match status" value="1"/>
</dbReference>
<dbReference type="EMBL" id="OU503037">
    <property type="protein sequence ID" value="CAI9756164.1"/>
    <property type="molecule type" value="Genomic_DNA"/>
</dbReference>
<dbReference type="SUPFAM" id="SSF56672">
    <property type="entry name" value="DNA/RNA polymerases"/>
    <property type="match status" value="1"/>
</dbReference>
<keyword evidence="3" id="KW-1185">Reference proteome</keyword>
<dbReference type="InterPro" id="IPR043502">
    <property type="entry name" value="DNA/RNA_pol_sf"/>
</dbReference>
<evidence type="ECO:0000313" key="3">
    <source>
        <dbReference type="Proteomes" id="UP000834106"/>
    </source>
</evidence>
<feature type="region of interest" description="Disordered" evidence="1">
    <location>
        <begin position="38"/>
        <end position="78"/>
    </location>
</feature>
<evidence type="ECO:0000313" key="2">
    <source>
        <dbReference type="EMBL" id="CAI9756164.1"/>
    </source>
</evidence>
<evidence type="ECO:0008006" key="4">
    <source>
        <dbReference type="Google" id="ProtNLM"/>
    </source>
</evidence>
<name>A0AAD1YRD2_9LAMI</name>
<dbReference type="Proteomes" id="UP000834106">
    <property type="component" value="Chromosome 2"/>
</dbReference>
<dbReference type="Gene3D" id="2.40.70.10">
    <property type="entry name" value="Acid Proteases"/>
    <property type="match status" value="1"/>
</dbReference>
<dbReference type="SUPFAM" id="SSF50630">
    <property type="entry name" value="Acid proteases"/>
    <property type="match status" value="1"/>
</dbReference>
<dbReference type="Pfam" id="PF13650">
    <property type="entry name" value="Asp_protease_2"/>
    <property type="match status" value="1"/>
</dbReference>
<dbReference type="InterPro" id="IPR032567">
    <property type="entry name" value="RTL1-rel"/>
</dbReference>
<evidence type="ECO:0000256" key="1">
    <source>
        <dbReference type="SAM" id="MobiDB-lite"/>
    </source>
</evidence>
<proteinExistence type="predicted"/>
<sequence>MSGLQRWAQAELRRQGVKDLLSAMAAVDCLIDYKMDSNSSVQRKNTEKKACTSKGWKKEDEKKKFEGPKSKDGDQCQKSKSFSGCFIRNGLDRAKDCPKREKLNALRLEGSDDSSDEAPTRVNPLQLVNAITTLQRGLMYVQVTIDGTEVLGMMDTGATNNFISSRIVEKMGLIMTQVASVLEEFVDVMPPELPRTLPPRRAIDYKIELEPGARAPAQAPYRMAQSKLAELRRQLDDLLDARFIQPSKAP</sequence>